<evidence type="ECO:0000313" key="3">
    <source>
        <dbReference type="Proteomes" id="UP000694426"/>
    </source>
</evidence>
<accession>A0A8B9I6U6</accession>
<proteinExistence type="predicted"/>
<dbReference type="InterPro" id="IPR013761">
    <property type="entry name" value="SAM/pointed_sf"/>
</dbReference>
<keyword evidence="3" id="KW-1185">Reference proteome</keyword>
<dbReference type="InterPro" id="IPR001660">
    <property type="entry name" value="SAM"/>
</dbReference>
<dbReference type="SMART" id="SM00454">
    <property type="entry name" value="SAM"/>
    <property type="match status" value="1"/>
</dbReference>
<dbReference type="GO" id="GO:0009898">
    <property type="term" value="C:cytoplasmic side of plasma membrane"/>
    <property type="evidence" value="ECO:0007669"/>
    <property type="project" value="TreeGrafter"/>
</dbReference>
<dbReference type="PANTHER" id="PTHR20843:SF0">
    <property type="entry name" value="PROTEIN AVEUGLE"/>
    <property type="match status" value="1"/>
</dbReference>
<reference evidence="2" key="2">
    <citation type="submission" date="2025-09" db="UniProtKB">
        <authorList>
            <consortium name="Ensembl"/>
        </authorList>
    </citation>
    <scope>IDENTIFICATION</scope>
</reference>
<dbReference type="AlphaFoldDB" id="A0A8B9I6U6"/>
<dbReference type="PROSITE" id="PS50105">
    <property type="entry name" value="SAM_DOMAIN"/>
    <property type="match status" value="1"/>
</dbReference>
<protein>
    <recommendedName>
        <fullName evidence="1">SAM domain-containing protein</fullName>
    </recommendedName>
</protein>
<feature type="domain" description="SAM" evidence="1">
    <location>
        <begin position="56"/>
        <end position="120"/>
    </location>
</feature>
<dbReference type="SUPFAM" id="SSF47769">
    <property type="entry name" value="SAM/Pointed domain"/>
    <property type="match status" value="1"/>
</dbReference>
<name>A0A8B9I6U6_9AVES</name>
<dbReference type="PANTHER" id="PTHR20843">
    <property type="entry name" value="STERILE ALPHA MOTIF DOMAIN CONTAINING PROTEIN 10"/>
    <property type="match status" value="1"/>
</dbReference>
<organism evidence="2 3">
    <name type="scientific">Anser brachyrhynchus</name>
    <name type="common">Pink-footed goose</name>
    <dbReference type="NCBI Taxonomy" id="132585"/>
    <lineage>
        <taxon>Eukaryota</taxon>
        <taxon>Metazoa</taxon>
        <taxon>Chordata</taxon>
        <taxon>Craniata</taxon>
        <taxon>Vertebrata</taxon>
        <taxon>Euteleostomi</taxon>
        <taxon>Archelosauria</taxon>
        <taxon>Archosauria</taxon>
        <taxon>Dinosauria</taxon>
        <taxon>Saurischia</taxon>
        <taxon>Theropoda</taxon>
        <taxon>Coelurosauria</taxon>
        <taxon>Aves</taxon>
        <taxon>Neognathae</taxon>
        <taxon>Galloanserae</taxon>
        <taxon>Anseriformes</taxon>
        <taxon>Anatidae</taxon>
        <taxon>Anserinae</taxon>
        <taxon>Anser</taxon>
    </lineage>
</organism>
<dbReference type="Pfam" id="PF07647">
    <property type="entry name" value="SAM_2"/>
    <property type="match status" value="1"/>
</dbReference>
<dbReference type="Ensembl" id="ENSABRT00000018997.1">
    <property type="protein sequence ID" value="ENSABRP00000013317.1"/>
    <property type="gene ID" value="ENSABRG00000011839.1"/>
</dbReference>
<sequence length="136" mass="14688">GRRVAFRGGVEFGHGAASLTPYLPRGWGDRLGGGEGTPQLNPLFPVQVSEGPPAQWTVPEVCAWLGARRGDGDLAQLAAEHAVTGRALLRLTEGTLRRMGVAPRSRRRELLRELLGLRLQQELEELLSIAGGEHPP</sequence>
<evidence type="ECO:0000313" key="2">
    <source>
        <dbReference type="Ensembl" id="ENSABRP00000013317.1"/>
    </source>
</evidence>
<dbReference type="Gene3D" id="1.10.150.50">
    <property type="entry name" value="Transcription Factor, Ets-1"/>
    <property type="match status" value="1"/>
</dbReference>
<evidence type="ECO:0000259" key="1">
    <source>
        <dbReference type="PROSITE" id="PS50105"/>
    </source>
</evidence>
<dbReference type="Proteomes" id="UP000694426">
    <property type="component" value="Unplaced"/>
</dbReference>
<dbReference type="GeneTree" id="ENSGT00390000008161"/>
<dbReference type="GO" id="GO:0007169">
    <property type="term" value="P:cell surface receptor protein tyrosine kinase signaling pathway"/>
    <property type="evidence" value="ECO:0007669"/>
    <property type="project" value="TreeGrafter"/>
</dbReference>
<dbReference type="InterPro" id="IPR052268">
    <property type="entry name" value="SAM_domain-containing_protein"/>
</dbReference>
<reference evidence="2" key="1">
    <citation type="submission" date="2025-08" db="UniProtKB">
        <authorList>
            <consortium name="Ensembl"/>
        </authorList>
    </citation>
    <scope>IDENTIFICATION</scope>
</reference>